<keyword evidence="2" id="KW-1185">Reference proteome</keyword>
<organism evidence="1 2">
    <name type="scientific">Pleurodeles waltl</name>
    <name type="common">Iberian ribbed newt</name>
    <dbReference type="NCBI Taxonomy" id="8319"/>
    <lineage>
        <taxon>Eukaryota</taxon>
        <taxon>Metazoa</taxon>
        <taxon>Chordata</taxon>
        <taxon>Craniata</taxon>
        <taxon>Vertebrata</taxon>
        <taxon>Euteleostomi</taxon>
        <taxon>Amphibia</taxon>
        <taxon>Batrachia</taxon>
        <taxon>Caudata</taxon>
        <taxon>Salamandroidea</taxon>
        <taxon>Salamandridae</taxon>
        <taxon>Pleurodelinae</taxon>
        <taxon>Pleurodeles</taxon>
    </lineage>
</organism>
<comment type="caution">
    <text evidence="1">The sequence shown here is derived from an EMBL/GenBank/DDBJ whole genome shotgun (WGS) entry which is preliminary data.</text>
</comment>
<evidence type="ECO:0000313" key="2">
    <source>
        <dbReference type="Proteomes" id="UP001066276"/>
    </source>
</evidence>
<dbReference type="EMBL" id="JANPWB010000004">
    <property type="protein sequence ID" value="KAJ1190852.1"/>
    <property type="molecule type" value="Genomic_DNA"/>
</dbReference>
<dbReference type="AlphaFoldDB" id="A0AAV7UP82"/>
<dbReference type="Proteomes" id="UP001066276">
    <property type="component" value="Chromosome 2_2"/>
</dbReference>
<name>A0AAV7UP82_PLEWA</name>
<protein>
    <submittedName>
        <fullName evidence="1">Uncharacterized protein</fullName>
    </submittedName>
</protein>
<reference evidence="1" key="1">
    <citation type="journal article" date="2022" name="bioRxiv">
        <title>Sequencing and chromosome-scale assembly of the giantPleurodeles waltlgenome.</title>
        <authorList>
            <person name="Brown T."/>
            <person name="Elewa A."/>
            <person name="Iarovenko S."/>
            <person name="Subramanian E."/>
            <person name="Araus A.J."/>
            <person name="Petzold A."/>
            <person name="Susuki M."/>
            <person name="Suzuki K.-i.T."/>
            <person name="Hayashi T."/>
            <person name="Toyoda A."/>
            <person name="Oliveira C."/>
            <person name="Osipova E."/>
            <person name="Leigh N.D."/>
            <person name="Simon A."/>
            <person name="Yun M.H."/>
        </authorList>
    </citation>
    <scope>NUCLEOTIDE SEQUENCE</scope>
    <source>
        <strain evidence="1">20211129_DDA</strain>
        <tissue evidence="1">Liver</tissue>
    </source>
</reference>
<proteinExistence type="predicted"/>
<accession>A0AAV7UP82</accession>
<sequence length="120" mass="14037">MSARDTVVCWDKINKLRRDFRYVRVRDLAAAELYTQHDARMRSNARRYKYPGKSIACQPHLNINVIRPATKMHSASTRNSVSRQLRRKLPLSVTTWSARRHVAQECFYAVRDYGCIALEP</sequence>
<gene>
    <name evidence="1" type="ORF">NDU88_000171</name>
</gene>
<evidence type="ECO:0000313" key="1">
    <source>
        <dbReference type="EMBL" id="KAJ1190852.1"/>
    </source>
</evidence>